<evidence type="ECO:0000256" key="2">
    <source>
        <dbReference type="ARBA" id="ARBA00022553"/>
    </source>
</evidence>
<dbReference type="PROSITE" id="PS00012">
    <property type="entry name" value="PHOSPHOPANTETHEINE"/>
    <property type="match status" value="1"/>
</dbReference>
<keyword evidence="6" id="KW-0012">Acyltransferase</keyword>
<dbReference type="InterPro" id="IPR020841">
    <property type="entry name" value="PKS_Beta-ketoAc_synthase_dom"/>
</dbReference>
<dbReference type="InterPro" id="IPR001227">
    <property type="entry name" value="Ac_transferase_dom_sf"/>
</dbReference>
<dbReference type="SMART" id="SM00825">
    <property type="entry name" value="PKS_KS"/>
    <property type="match status" value="1"/>
</dbReference>
<accession>A0ABY4KZS7</accession>
<reference evidence="6 7" key="1">
    <citation type="submission" date="2020-04" db="EMBL/GenBank/DDBJ databases">
        <title>Thermobifida alba genome sequencing and assembly.</title>
        <authorList>
            <person name="Luzics S."/>
            <person name="Horvath B."/>
            <person name="Nagy I."/>
            <person name="Toth A."/>
            <person name="Nagy I."/>
            <person name="Kukolya J."/>
        </authorList>
    </citation>
    <scope>NUCLEOTIDE SEQUENCE [LARGE SCALE GENOMIC DNA]</scope>
    <source>
        <strain evidence="6 7">DSM 43795</strain>
    </source>
</reference>
<keyword evidence="1" id="KW-0596">Phosphopantetheine</keyword>
<dbReference type="CDD" id="cd00833">
    <property type="entry name" value="PKS"/>
    <property type="match status" value="1"/>
</dbReference>
<dbReference type="InterPro" id="IPR006162">
    <property type="entry name" value="Ppantetheine_attach_site"/>
</dbReference>
<dbReference type="Pfam" id="PF16197">
    <property type="entry name" value="KAsynt_C_assoc"/>
    <property type="match status" value="1"/>
</dbReference>
<evidence type="ECO:0000313" key="6">
    <source>
        <dbReference type="EMBL" id="UPT20729.1"/>
    </source>
</evidence>
<dbReference type="SUPFAM" id="SSF53901">
    <property type="entry name" value="Thiolase-like"/>
    <property type="match status" value="1"/>
</dbReference>
<dbReference type="PROSITE" id="PS52004">
    <property type="entry name" value="KS3_2"/>
    <property type="match status" value="1"/>
</dbReference>
<evidence type="ECO:0000259" key="4">
    <source>
        <dbReference type="PROSITE" id="PS50075"/>
    </source>
</evidence>
<evidence type="ECO:0000313" key="7">
    <source>
        <dbReference type="Proteomes" id="UP000832041"/>
    </source>
</evidence>
<dbReference type="PROSITE" id="PS50075">
    <property type="entry name" value="CARRIER"/>
    <property type="match status" value="1"/>
</dbReference>
<feature type="domain" description="Carrier" evidence="4">
    <location>
        <begin position="891"/>
        <end position="971"/>
    </location>
</feature>
<keyword evidence="7" id="KW-1185">Reference proteome</keyword>
<dbReference type="InterPro" id="IPR050091">
    <property type="entry name" value="PKS_NRPS_Biosynth_Enz"/>
</dbReference>
<dbReference type="PANTHER" id="PTHR43775:SF37">
    <property type="entry name" value="SI:DKEY-61P9.11"/>
    <property type="match status" value="1"/>
</dbReference>
<sequence>MPENSQSPRPSGPLIAITGIGCRLPGGVDSPTALWDAMVRGESLLSPVRGERWEQMSSQLHPEQRPEQPWTIGVIDDIEAFDHQAFSIPAHEAAQLDPQQRMVLEVVVEALNDAGLPPSSLAGSRTGVWTGSACFDQGLMTMQPGRLQRMTTMAGAAMAMLANRVSYHLNLRGPSMNVDTACSASGTALHLARQSLLLGEVDTAIVIGVNLMQFSGITAGFVDGGVIATDGMCRPFDEDGKGYVRAEATAALVLRRLDAAQESRDRVYALVRGSAANCDGYSPAGLYAPNPSVHLELLKQAYDSAGMDPAHVDYVQCHGTGTKAGDSSEGRALARVLAPGREGPLVIGSVKSLIGHTEGASGVVGVIAAALSLYHATIPPTACHETIRSTLKRLPLRVPTAPEPWPQTGRPRTAGVSAFGLGGSNVHIVLEQAPEPVAEDADDTAARPRLIPVSALSEPRLRDLAAAWAPVLADSTDLGRAASTAQHRRDHHPVRAAVVAESPQQAAAALTALGEGRSHPALVGPAGAPSQPGRLVWMFAGQGSQHADMARACHAELPVFREALEEARAALAAHLGRQPWRPGEPIPDFETAQHAIWLTQVAQAATWRHWGYVPDAVIGHSLGEVAAAHAAGALSLDDAARVVAARSALLAELEPVGGLLVTDLTAERAEEVIAAHGRVGTLVAAAYNAPDTTVLSGPEEPLEELRAALDAQGVFTRRVPNDVPAHSPSVAPLTARLAAALDGIAPRGSDVVFHSTAEAAVVDGAALDAAYWARQLRSPVRFTDALAQAVDDGATVLELGGRSTLGRGATATLAERGTDAAVVSAGDADRGDHAALLDQLAALHTRGHSPARWPEPVRSPVRLPVRWDHGQLSDTAAAAPTLAEALTVSEPDPATVLEALVHLVADTLGITPEEVDVDRSPIDLGLSSVAMIGLRDLFHEAHPALSTFGVRLLFDPTVTLTQLSEAILDHCHGVPVG</sequence>
<dbReference type="EMBL" id="CP051627">
    <property type="protein sequence ID" value="UPT20729.1"/>
    <property type="molecule type" value="Genomic_DNA"/>
</dbReference>
<dbReference type="Proteomes" id="UP000832041">
    <property type="component" value="Chromosome"/>
</dbReference>
<dbReference type="PANTHER" id="PTHR43775">
    <property type="entry name" value="FATTY ACID SYNTHASE"/>
    <property type="match status" value="1"/>
</dbReference>
<keyword evidence="3" id="KW-0808">Transferase</keyword>
<protein>
    <submittedName>
        <fullName evidence="6">Acyltransferase domain-containing protein</fullName>
    </submittedName>
</protein>
<dbReference type="RefSeq" id="WP_248593015.1">
    <property type="nucleotide sequence ID" value="NZ_BAABEB010000012.1"/>
</dbReference>
<dbReference type="InterPro" id="IPR014031">
    <property type="entry name" value="Ketoacyl_synth_C"/>
</dbReference>
<dbReference type="Gene3D" id="3.40.47.10">
    <property type="match status" value="1"/>
</dbReference>
<evidence type="ECO:0000259" key="5">
    <source>
        <dbReference type="PROSITE" id="PS52004"/>
    </source>
</evidence>
<dbReference type="InterPro" id="IPR016035">
    <property type="entry name" value="Acyl_Trfase/lysoPLipase"/>
</dbReference>
<dbReference type="PROSITE" id="PS00606">
    <property type="entry name" value="KS3_1"/>
    <property type="match status" value="1"/>
</dbReference>
<evidence type="ECO:0000256" key="1">
    <source>
        <dbReference type="ARBA" id="ARBA00022450"/>
    </source>
</evidence>
<dbReference type="InterPro" id="IPR018201">
    <property type="entry name" value="Ketoacyl_synth_AS"/>
</dbReference>
<dbReference type="Pfam" id="PF02801">
    <property type="entry name" value="Ketoacyl-synt_C"/>
    <property type="match status" value="1"/>
</dbReference>
<dbReference type="InterPro" id="IPR032821">
    <property type="entry name" value="PKS_assoc"/>
</dbReference>
<dbReference type="InterPro" id="IPR016036">
    <property type="entry name" value="Malonyl_transacylase_ACP-bd"/>
</dbReference>
<dbReference type="GO" id="GO:0016746">
    <property type="term" value="F:acyltransferase activity"/>
    <property type="evidence" value="ECO:0007669"/>
    <property type="project" value="UniProtKB-KW"/>
</dbReference>
<feature type="domain" description="Ketosynthase family 3 (KS3)" evidence="5">
    <location>
        <begin position="12"/>
        <end position="432"/>
    </location>
</feature>
<dbReference type="Pfam" id="PF00698">
    <property type="entry name" value="Acyl_transf_1"/>
    <property type="match status" value="1"/>
</dbReference>
<dbReference type="SUPFAM" id="SSF47336">
    <property type="entry name" value="ACP-like"/>
    <property type="match status" value="1"/>
</dbReference>
<dbReference type="Gene3D" id="3.30.70.3290">
    <property type="match status" value="1"/>
</dbReference>
<gene>
    <name evidence="6" type="ORF">FOF52_06975</name>
</gene>
<dbReference type="InterPro" id="IPR016039">
    <property type="entry name" value="Thiolase-like"/>
</dbReference>
<dbReference type="SUPFAM" id="SSF55048">
    <property type="entry name" value="Probable ACP-binding domain of malonyl-CoA ACP transacylase"/>
    <property type="match status" value="1"/>
</dbReference>
<organism evidence="6 7">
    <name type="scientific">Thermobifida alba</name>
    <name type="common">Thermomonospora alba</name>
    <dbReference type="NCBI Taxonomy" id="53522"/>
    <lineage>
        <taxon>Bacteria</taxon>
        <taxon>Bacillati</taxon>
        <taxon>Actinomycetota</taxon>
        <taxon>Actinomycetes</taxon>
        <taxon>Streptosporangiales</taxon>
        <taxon>Nocardiopsidaceae</taxon>
        <taxon>Thermobifida</taxon>
    </lineage>
</organism>
<keyword evidence="2" id="KW-0597">Phosphoprotein</keyword>
<proteinExistence type="predicted"/>
<dbReference type="InterPro" id="IPR036736">
    <property type="entry name" value="ACP-like_sf"/>
</dbReference>
<dbReference type="InterPro" id="IPR014043">
    <property type="entry name" value="Acyl_transferase_dom"/>
</dbReference>
<dbReference type="Gene3D" id="3.40.366.10">
    <property type="entry name" value="Malonyl-Coenzyme A Acyl Carrier Protein, domain 2"/>
    <property type="match status" value="1"/>
</dbReference>
<name>A0ABY4KZS7_THEAE</name>
<dbReference type="Pfam" id="PF00109">
    <property type="entry name" value="ketoacyl-synt"/>
    <property type="match status" value="1"/>
</dbReference>
<dbReference type="InterPro" id="IPR014030">
    <property type="entry name" value="Ketoacyl_synth_N"/>
</dbReference>
<dbReference type="SMART" id="SM00827">
    <property type="entry name" value="PKS_AT"/>
    <property type="match status" value="1"/>
</dbReference>
<evidence type="ECO:0000256" key="3">
    <source>
        <dbReference type="ARBA" id="ARBA00022679"/>
    </source>
</evidence>
<dbReference type="SUPFAM" id="SSF52151">
    <property type="entry name" value="FabD/lysophospholipase-like"/>
    <property type="match status" value="1"/>
</dbReference>
<dbReference type="InterPro" id="IPR009081">
    <property type="entry name" value="PP-bd_ACP"/>
</dbReference>